<evidence type="ECO:0000259" key="6">
    <source>
        <dbReference type="Pfam" id="PF08479"/>
    </source>
</evidence>
<gene>
    <name evidence="7" type="ORF">PI95_010890</name>
</gene>
<dbReference type="GO" id="GO:0008320">
    <property type="term" value="F:protein transmembrane transporter activity"/>
    <property type="evidence" value="ECO:0007669"/>
    <property type="project" value="TreeGrafter"/>
</dbReference>
<dbReference type="RefSeq" id="WP_039748039.1">
    <property type="nucleotide sequence ID" value="NZ_JTCM02000017.1"/>
</dbReference>
<dbReference type="InterPro" id="IPR013686">
    <property type="entry name" value="Polypept-transport_assoc_ShlB"/>
</dbReference>
<keyword evidence="3" id="KW-0998">Cell outer membrane</keyword>
<evidence type="ECO:0000256" key="2">
    <source>
        <dbReference type="ARBA" id="ARBA00022692"/>
    </source>
</evidence>
<protein>
    <submittedName>
        <fullName evidence="7">ShlB/FhaC/HecB family hemolysin secretion/activation protein</fullName>
    </submittedName>
</protein>
<evidence type="ECO:0000256" key="3">
    <source>
        <dbReference type="ARBA" id="ARBA00023237"/>
    </source>
</evidence>
<dbReference type="InterPro" id="IPR005565">
    <property type="entry name" value="Hemolysn_activator_HlyB_C"/>
</dbReference>
<feature type="region of interest" description="Disordered" evidence="4">
    <location>
        <begin position="64"/>
        <end position="122"/>
    </location>
</feature>
<feature type="domain" description="Haemolysin activator HlyB C-terminal" evidence="5">
    <location>
        <begin position="265"/>
        <end position="576"/>
    </location>
</feature>
<dbReference type="PANTHER" id="PTHR34597">
    <property type="entry name" value="SLR1661 PROTEIN"/>
    <property type="match status" value="1"/>
</dbReference>
<name>A0A846H6S4_9CYAN</name>
<reference evidence="7 8" key="1">
    <citation type="journal article" date="2015" name="Genome Announc.">
        <title>Draft Genome Sequence of Cyanobacterium Hassallia byssoidea Strain VB512170, Isolated from Monuments in India.</title>
        <authorList>
            <person name="Singh D."/>
            <person name="Chandrababunaidu M.M."/>
            <person name="Panda A."/>
            <person name="Sen D."/>
            <person name="Bhattacharyya S."/>
            <person name="Adhikary S.P."/>
            <person name="Tripathy S."/>
        </authorList>
    </citation>
    <scope>NUCLEOTIDE SEQUENCE [LARGE SCALE GENOMIC DNA]</scope>
    <source>
        <strain evidence="7 8">VB512170</strain>
    </source>
</reference>
<dbReference type="InterPro" id="IPR051544">
    <property type="entry name" value="TPS_OM_transporter"/>
</dbReference>
<sequence length="617" mass="68457">MILGRHNRGLNLAALLTIEALITFSSHKALAESFPDELLEVEIPFQEFLTPAYNTTTSPIILSQVPNPVPPLPPTRQPSPNPVRPLPPPPQPIPTPQPLPEIPLDETPVKPPSSEPRPEIPGSITVKSFEFEGNTAFNDEKLRKVTEEFTNTPITFAQLLQVEAVITKLYTDAGYINSGAFIPADQAFSREGAVVKIEVVEGGIEDIKITGNRRLNSEYIRSRIRLGVSKPLNRNRLLKALQVLQNNPLIQNLSVELSVGSRPEQSLLEVKVIEADSFRTEFFVDNGRVPTVGSFRRGVRINEGNLFGFGDRATAIYTNTDGSNTLDLSYSVPLNPRNGTLTLSGGFADTNVIEPPFDRIDIVGDYFYVDLSYRQPIIETATQELALGLSLSRQQSQTQILGENFPLSFGADNSGETRLSTLRFFQEYTQRTPQQVLAFRSQFSLGVGLFDATVNSQPPDSRYFSWRGQGQYVRLLAPDTLFVFRSDAQLATRSLVPLEQFSIGGLQSVRGYRQDQLLVDNGFFASAEVRLPILRVNQVDGVLQIVPFIDFGIGWNSSGYRNPDPNTLVGTGVGLQWQMGNQLNARLDYGFPLIDVNSSDRTLQEQGLYFSVNYSPF</sequence>
<evidence type="ECO:0000259" key="5">
    <source>
        <dbReference type="Pfam" id="PF03865"/>
    </source>
</evidence>
<organism evidence="7 8">
    <name type="scientific">Hassallia byssoidea VB512170</name>
    <dbReference type="NCBI Taxonomy" id="1304833"/>
    <lineage>
        <taxon>Bacteria</taxon>
        <taxon>Bacillati</taxon>
        <taxon>Cyanobacteriota</taxon>
        <taxon>Cyanophyceae</taxon>
        <taxon>Nostocales</taxon>
        <taxon>Tolypothrichaceae</taxon>
        <taxon>Hassallia</taxon>
    </lineage>
</organism>
<dbReference type="Gene3D" id="3.10.20.310">
    <property type="entry name" value="membrane protein fhac"/>
    <property type="match status" value="1"/>
</dbReference>
<accession>A0A846H6S4</accession>
<dbReference type="Proteomes" id="UP000031549">
    <property type="component" value="Unassembled WGS sequence"/>
</dbReference>
<evidence type="ECO:0000313" key="8">
    <source>
        <dbReference type="Proteomes" id="UP000031549"/>
    </source>
</evidence>
<dbReference type="EMBL" id="JTCM02000017">
    <property type="protein sequence ID" value="NEU73052.1"/>
    <property type="molecule type" value="Genomic_DNA"/>
</dbReference>
<proteinExistence type="predicted"/>
<comment type="caution">
    <text evidence="7">The sequence shown here is derived from an EMBL/GenBank/DDBJ whole genome shotgun (WGS) entry which is preliminary data.</text>
</comment>
<feature type="compositionally biased region" description="Pro residues" evidence="4">
    <location>
        <begin position="67"/>
        <end position="101"/>
    </location>
</feature>
<evidence type="ECO:0000313" key="7">
    <source>
        <dbReference type="EMBL" id="NEU73052.1"/>
    </source>
</evidence>
<evidence type="ECO:0000256" key="1">
    <source>
        <dbReference type="ARBA" id="ARBA00022452"/>
    </source>
</evidence>
<evidence type="ECO:0000256" key="4">
    <source>
        <dbReference type="SAM" id="MobiDB-lite"/>
    </source>
</evidence>
<dbReference type="Pfam" id="PF08479">
    <property type="entry name" value="POTRA_2"/>
    <property type="match status" value="1"/>
</dbReference>
<dbReference type="PANTHER" id="PTHR34597:SF3">
    <property type="entry name" value="OUTER MEMBRANE TRANSPORTER CDIB"/>
    <property type="match status" value="1"/>
</dbReference>
<feature type="domain" description="Polypeptide-transport-associated ShlB-type" evidence="6">
    <location>
        <begin position="125"/>
        <end position="202"/>
    </location>
</feature>
<dbReference type="Pfam" id="PF03865">
    <property type="entry name" value="ShlB"/>
    <property type="match status" value="1"/>
</dbReference>
<dbReference type="Gene3D" id="2.40.160.50">
    <property type="entry name" value="membrane protein fhac: a member of the omp85/tpsb transporter family"/>
    <property type="match status" value="1"/>
</dbReference>
<dbReference type="AlphaFoldDB" id="A0A846H6S4"/>
<keyword evidence="2" id="KW-0812">Transmembrane</keyword>
<dbReference type="GO" id="GO:0098046">
    <property type="term" value="C:type V protein secretion system complex"/>
    <property type="evidence" value="ECO:0007669"/>
    <property type="project" value="TreeGrafter"/>
</dbReference>
<keyword evidence="1" id="KW-0472">Membrane</keyword>
<dbReference type="GO" id="GO:0046819">
    <property type="term" value="P:protein secretion by the type V secretion system"/>
    <property type="evidence" value="ECO:0007669"/>
    <property type="project" value="TreeGrafter"/>
</dbReference>
<keyword evidence="8" id="KW-1185">Reference proteome</keyword>
<keyword evidence="1" id="KW-1134">Transmembrane beta strand</keyword>